<name>A0AAD1C785_METFU</name>
<dbReference type="AlphaFoldDB" id="A0AAD1C785"/>
<sequence length="228" mass="25411">MYDAGNDIQNTITAIESVTQTAQQLDSLRTQMRQYEDQQLNSETVREFKWDRANETLGSLLTMVDGVSPMLKGSGLEGYLEKFQTIGSHAQTSIACRNDPDCLAGQIATTQQAQADRSEQQMYANQAAMRNVVEQQRLIREDAANLRRLQSIAQDSQGRMAAIQAGNQLLSAQANNLLQLRAILVTQQQMQAAQAQAQSENDAALRERNRQMMRIETKNRGTGNSAKF</sequence>
<dbReference type="KEGG" id="pfuw:KF707C_p200"/>
<keyword evidence="2" id="KW-1185">Reference proteome</keyword>
<dbReference type="SUPFAM" id="SSF101082">
    <property type="entry name" value="Typo IV secretion system protein TraC"/>
    <property type="match status" value="1"/>
</dbReference>
<dbReference type="EMBL" id="AP014863">
    <property type="protein sequence ID" value="BAU77409.1"/>
    <property type="molecule type" value="Genomic_DNA"/>
</dbReference>
<geneLocation type="plasmid" evidence="1 2">
    <name>pKF707</name>
</geneLocation>
<protein>
    <submittedName>
        <fullName evidence="1">IncP-type conjugative transfer protein</fullName>
    </submittedName>
</protein>
<dbReference type="Proteomes" id="UP000218554">
    <property type="component" value="Plasmid pKF707"/>
</dbReference>
<reference evidence="1 2" key="1">
    <citation type="journal article" date="2018" name="Int. J. Syst. Evol. Microbiol.">
        <title>Pseudomonas furukawaii sp. nov., a polychlorinated biphenyl-degrading bacterium isolated from biphenyl-contaminated soil in Japan.</title>
        <authorList>
            <person name="Kimura N."/>
            <person name="Watanabe T."/>
            <person name="Suenaga H."/>
            <person name="Fujihara H."/>
            <person name="Futagami T."/>
            <person name="Goto M."/>
            <person name="Hanada S."/>
            <person name="Hirose J."/>
        </authorList>
    </citation>
    <scope>NUCLEOTIDE SEQUENCE [LARGE SCALE GENOMIC DNA]</scope>
    <source>
        <strain evidence="2">DSM 10086 / NBRC 110670 / KF707</strain>
    </source>
</reference>
<proteinExistence type="predicted"/>
<organism evidence="1 2">
    <name type="scientific">Metapseudomonas furukawaii</name>
    <name type="common">Pseudomonas furukawaii</name>
    <dbReference type="NCBI Taxonomy" id="1149133"/>
    <lineage>
        <taxon>Bacteria</taxon>
        <taxon>Pseudomonadati</taxon>
        <taxon>Pseudomonadota</taxon>
        <taxon>Gammaproteobacteria</taxon>
        <taxon>Pseudomonadales</taxon>
        <taxon>Pseudomonadaceae</taxon>
        <taxon>Metapseudomonas</taxon>
    </lineage>
</organism>
<accession>A0AAD1C785</accession>
<gene>
    <name evidence="1" type="ORF">KF707C_p200</name>
</gene>
<evidence type="ECO:0000313" key="2">
    <source>
        <dbReference type="Proteomes" id="UP000218554"/>
    </source>
</evidence>
<keyword evidence="1" id="KW-0614">Plasmid</keyword>
<evidence type="ECO:0000313" key="1">
    <source>
        <dbReference type="EMBL" id="BAU77409.1"/>
    </source>
</evidence>